<evidence type="ECO:0000313" key="5">
    <source>
        <dbReference type="Proteomes" id="UP000184339"/>
    </source>
</evidence>
<feature type="domain" description="BD-FAE-like" evidence="3">
    <location>
        <begin position="53"/>
        <end position="232"/>
    </location>
</feature>
<accession>A0A1M7RCR6</accession>
<feature type="chain" id="PRO_5012184359" evidence="2">
    <location>
        <begin position="21"/>
        <end position="286"/>
    </location>
</feature>
<proteinExistence type="predicted"/>
<keyword evidence="5" id="KW-1185">Reference proteome</keyword>
<sequence>MTRSSILLLAAVPLLLAVLAACSPLTALNALTPGTASERTANLAYGDGPRRKLDVYQPRDAHGAAPVVVFFYGGNWVAGEREDYAFVGRALALRGIVTVIADYRLYPEVSYPDFLKDAAQAVAWAYREAGHYGGDPQRLFVMGHSAGAYNAAMIALDGRWLAEQGMTPSALRGWIGLAGPYDFLPIENPTTKPVFHFPATPPESQPIHHVTAASPSALLIAARSDKLVNPTRNTAHLAAALRAQHVPVQELYYDKVSHTTLIATFATPLRWLSPALEDVAAFVQRP</sequence>
<dbReference type="PROSITE" id="PS51257">
    <property type="entry name" value="PROKAR_LIPOPROTEIN"/>
    <property type="match status" value="1"/>
</dbReference>
<dbReference type="EMBL" id="FRCX01000020">
    <property type="protein sequence ID" value="SHN44095.1"/>
    <property type="molecule type" value="Genomic_DNA"/>
</dbReference>
<dbReference type="Pfam" id="PF20434">
    <property type="entry name" value="BD-FAE"/>
    <property type="match status" value="1"/>
</dbReference>
<name>A0A1M7RCR6_9BURK</name>
<organism evidence="4 5">
    <name type="scientific">Duganella sacchari</name>
    <dbReference type="NCBI Taxonomy" id="551987"/>
    <lineage>
        <taxon>Bacteria</taxon>
        <taxon>Pseudomonadati</taxon>
        <taxon>Pseudomonadota</taxon>
        <taxon>Betaproteobacteria</taxon>
        <taxon>Burkholderiales</taxon>
        <taxon>Oxalobacteraceae</taxon>
        <taxon>Telluria group</taxon>
        <taxon>Duganella</taxon>
    </lineage>
</organism>
<evidence type="ECO:0000313" key="4">
    <source>
        <dbReference type="EMBL" id="SHN44095.1"/>
    </source>
</evidence>
<evidence type="ECO:0000259" key="3">
    <source>
        <dbReference type="Pfam" id="PF20434"/>
    </source>
</evidence>
<gene>
    <name evidence="4" type="ORF">SAMN05192549_12026</name>
</gene>
<dbReference type="Gene3D" id="3.40.50.1820">
    <property type="entry name" value="alpha/beta hydrolase"/>
    <property type="match status" value="1"/>
</dbReference>
<dbReference type="SUPFAM" id="SSF53474">
    <property type="entry name" value="alpha/beta-Hydrolases"/>
    <property type="match status" value="1"/>
</dbReference>
<dbReference type="PANTHER" id="PTHR48081">
    <property type="entry name" value="AB HYDROLASE SUPERFAMILY PROTEIN C4A8.06C"/>
    <property type="match status" value="1"/>
</dbReference>
<dbReference type="GO" id="GO:0016787">
    <property type="term" value="F:hydrolase activity"/>
    <property type="evidence" value="ECO:0007669"/>
    <property type="project" value="UniProtKB-KW"/>
</dbReference>
<feature type="signal peptide" evidence="2">
    <location>
        <begin position="1"/>
        <end position="20"/>
    </location>
</feature>
<protein>
    <submittedName>
        <fullName evidence="4">Acetyl esterase/lipase</fullName>
    </submittedName>
</protein>
<keyword evidence="2" id="KW-0732">Signal</keyword>
<dbReference type="InterPro" id="IPR029058">
    <property type="entry name" value="AB_hydrolase_fold"/>
</dbReference>
<dbReference type="PANTHER" id="PTHR48081:SF9">
    <property type="entry name" value="CARBOXYLESTERASE"/>
    <property type="match status" value="1"/>
</dbReference>
<keyword evidence="1" id="KW-0378">Hydrolase</keyword>
<dbReference type="Proteomes" id="UP000184339">
    <property type="component" value="Unassembled WGS sequence"/>
</dbReference>
<evidence type="ECO:0000256" key="1">
    <source>
        <dbReference type="ARBA" id="ARBA00022801"/>
    </source>
</evidence>
<dbReference type="AlphaFoldDB" id="A0A1M7RCR6"/>
<dbReference type="STRING" id="551987.SAMN05192549_12026"/>
<dbReference type="RefSeq" id="WP_072790300.1">
    <property type="nucleotide sequence ID" value="NZ_FRCX01000020.1"/>
</dbReference>
<dbReference type="OrthoDB" id="9771666at2"/>
<dbReference type="InterPro" id="IPR049492">
    <property type="entry name" value="BD-FAE-like_dom"/>
</dbReference>
<dbReference type="InterPro" id="IPR050300">
    <property type="entry name" value="GDXG_lipolytic_enzyme"/>
</dbReference>
<reference evidence="5" key="1">
    <citation type="submission" date="2016-11" db="EMBL/GenBank/DDBJ databases">
        <authorList>
            <person name="Varghese N."/>
            <person name="Submissions S."/>
        </authorList>
    </citation>
    <scope>NUCLEOTIDE SEQUENCE [LARGE SCALE GENOMIC DNA]</scope>
    <source>
        <strain evidence="5">Sac-22</strain>
    </source>
</reference>
<evidence type="ECO:0000256" key="2">
    <source>
        <dbReference type="SAM" id="SignalP"/>
    </source>
</evidence>